<dbReference type="AlphaFoldDB" id="A0A0A9BLP1"/>
<proteinExistence type="predicted"/>
<reference evidence="1" key="2">
    <citation type="journal article" date="2015" name="Data Brief">
        <title>Shoot transcriptome of the giant reed, Arundo donax.</title>
        <authorList>
            <person name="Barrero R.A."/>
            <person name="Guerrero F.D."/>
            <person name="Moolhuijzen P."/>
            <person name="Goolsby J.A."/>
            <person name="Tidwell J."/>
            <person name="Bellgard S.E."/>
            <person name="Bellgard M.I."/>
        </authorList>
    </citation>
    <scope>NUCLEOTIDE SEQUENCE</scope>
    <source>
        <tissue evidence="1">Shoot tissue taken approximately 20 cm above the soil surface</tissue>
    </source>
</reference>
<accession>A0A0A9BLP1</accession>
<protein>
    <submittedName>
        <fullName evidence="1">Uncharacterized protein</fullName>
    </submittedName>
</protein>
<organism evidence="1">
    <name type="scientific">Arundo donax</name>
    <name type="common">Giant reed</name>
    <name type="synonym">Donax arundinaceus</name>
    <dbReference type="NCBI Taxonomy" id="35708"/>
    <lineage>
        <taxon>Eukaryota</taxon>
        <taxon>Viridiplantae</taxon>
        <taxon>Streptophyta</taxon>
        <taxon>Embryophyta</taxon>
        <taxon>Tracheophyta</taxon>
        <taxon>Spermatophyta</taxon>
        <taxon>Magnoliopsida</taxon>
        <taxon>Liliopsida</taxon>
        <taxon>Poales</taxon>
        <taxon>Poaceae</taxon>
        <taxon>PACMAD clade</taxon>
        <taxon>Arundinoideae</taxon>
        <taxon>Arundineae</taxon>
        <taxon>Arundo</taxon>
    </lineage>
</organism>
<evidence type="ECO:0000313" key="1">
    <source>
        <dbReference type="EMBL" id="JAD60172.1"/>
    </source>
</evidence>
<name>A0A0A9BLP1_ARUDO</name>
<reference evidence="1" key="1">
    <citation type="submission" date="2014-09" db="EMBL/GenBank/DDBJ databases">
        <authorList>
            <person name="Magalhaes I.L.F."/>
            <person name="Oliveira U."/>
            <person name="Santos F.R."/>
            <person name="Vidigal T.H.D.A."/>
            <person name="Brescovit A.D."/>
            <person name="Santos A.J."/>
        </authorList>
    </citation>
    <scope>NUCLEOTIDE SEQUENCE</scope>
    <source>
        <tissue evidence="1">Shoot tissue taken approximately 20 cm above the soil surface</tissue>
    </source>
</reference>
<dbReference type="EMBL" id="GBRH01237723">
    <property type="protein sequence ID" value="JAD60172.1"/>
    <property type="molecule type" value="Transcribed_RNA"/>
</dbReference>
<sequence>MVASLQPVRLTARTPPVSPLQPVRLTVRVPQP</sequence>